<evidence type="ECO:0000313" key="2">
    <source>
        <dbReference type="EMBL" id="KAA9129883.1"/>
    </source>
</evidence>
<comment type="caution">
    <text evidence="2">The sequence shown here is derived from an EMBL/GenBank/DDBJ whole genome shotgun (WGS) entry which is preliminary data.</text>
</comment>
<dbReference type="AlphaFoldDB" id="A0A5N0T4P6"/>
<gene>
    <name evidence="2" type="ORF">F3N42_13970</name>
</gene>
<reference evidence="2 3" key="1">
    <citation type="submission" date="2019-09" db="EMBL/GenBank/DDBJ databases">
        <title>Wenzhouxiangella sp. Genome sequencing and assembly.</title>
        <authorList>
            <person name="Zhang R."/>
        </authorList>
    </citation>
    <scope>NUCLEOTIDE SEQUENCE [LARGE SCALE GENOMIC DNA]</scope>
    <source>
        <strain evidence="2 3">W260</strain>
    </source>
</reference>
<organism evidence="2 3">
    <name type="scientific">Marinihelvus fidelis</name>
    <dbReference type="NCBI Taxonomy" id="2613842"/>
    <lineage>
        <taxon>Bacteria</taxon>
        <taxon>Pseudomonadati</taxon>
        <taxon>Pseudomonadota</taxon>
        <taxon>Gammaproteobacteria</taxon>
        <taxon>Chromatiales</taxon>
        <taxon>Wenzhouxiangellaceae</taxon>
        <taxon>Marinihelvus</taxon>
    </lineage>
</organism>
<accession>A0A5N0T4P6</accession>
<evidence type="ECO:0000313" key="3">
    <source>
        <dbReference type="Proteomes" id="UP000325372"/>
    </source>
</evidence>
<dbReference type="EMBL" id="VYXP01000010">
    <property type="protein sequence ID" value="KAA9129883.1"/>
    <property type="molecule type" value="Genomic_DNA"/>
</dbReference>
<name>A0A5N0T4P6_9GAMM</name>
<dbReference type="Proteomes" id="UP000325372">
    <property type="component" value="Unassembled WGS sequence"/>
</dbReference>
<keyword evidence="3" id="KW-1185">Reference proteome</keyword>
<protein>
    <submittedName>
        <fullName evidence="2">Uncharacterized protein</fullName>
    </submittedName>
</protein>
<keyword evidence="1" id="KW-0732">Signal</keyword>
<proteinExistence type="predicted"/>
<dbReference type="RefSeq" id="WP_150865115.1">
    <property type="nucleotide sequence ID" value="NZ_VYXP01000010.1"/>
</dbReference>
<evidence type="ECO:0000256" key="1">
    <source>
        <dbReference type="SAM" id="SignalP"/>
    </source>
</evidence>
<feature type="signal peptide" evidence="1">
    <location>
        <begin position="1"/>
        <end position="28"/>
    </location>
</feature>
<sequence length="225" mass="24735">MNRPARQPTRRAARPRAIALLAAAPRFAASVAAAMLLHGCAYITAEAPVGEQPVHLATEDLAGAWHGDNVTVTFEPVNVAEGRYRALWTEDGQQKSLELLLRAHRPAPGSGGQPWRMWNVKVADFQASEGTAPDLDQANSTDGERHDHYYWGRFRLEGDRLIAWGPSASRLAPLVEAGALPGELVEDNVRLGTLTTEHLDIITGNDHGVLLDWEYPLVLYRIIHD</sequence>
<feature type="chain" id="PRO_5024280799" evidence="1">
    <location>
        <begin position="29"/>
        <end position="225"/>
    </location>
</feature>